<dbReference type="Gramene" id="mRNA:HanXRQr2_Chr02g0066441">
    <property type="protein sequence ID" value="mRNA:HanXRQr2_Chr02g0066441"/>
    <property type="gene ID" value="HanXRQr2_Chr02g0066441"/>
</dbReference>
<dbReference type="EMBL" id="CM007891">
    <property type="protein sequence ID" value="OTG34250.1"/>
    <property type="molecule type" value="Genomic_DNA"/>
</dbReference>
<keyword evidence="3" id="KW-1185">Reference proteome</keyword>
<dbReference type="InParanoid" id="A0A251VF97"/>
<organism evidence="2 3">
    <name type="scientific">Helianthus annuus</name>
    <name type="common">Common sunflower</name>
    <dbReference type="NCBI Taxonomy" id="4232"/>
    <lineage>
        <taxon>Eukaryota</taxon>
        <taxon>Viridiplantae</taxon>
        <taxon>Streptophyta</taxon>
        <taxon>Embryophyta</taxon>
        <taxon>Tracheophyta</taxon>
        <taxon>Spermatophyta</taxon>
        <taxon>Magnoliopsida</taxon>
        <taxon>eudicotyledons</taxon>
        <taxon>Gunneridae</taxon>
        <taxon>Pentapetalae</taxon>
        <taxon>asterids</taxon>
        <taxon>campanulids</taxon>
        <taxon>Asterales</taxon>
        <taxon>Asteraceae</taxon>
        <taxon>Asteroideae</taxon>
        <taxon>Heliantheae alliance</taxon>
        <taxon>Heliantheae</taxon>
        <taxon>Helianthus</taxon>
    </lineage>
</organism>
<reference evidence="1 3" key="1">
    <citation type="journal article" date="2017" name="Nature">
        <title>The sunflower genome provides insights into oil metabolism, flowering and Asterid evolution.</title>
        <authorList>
            <person name="Badouin H."/>
            <person name="Gouzy J."/>
            <person name="Grassa C.J."/>
            <person name="Murat F."/>
            <person name="Staton S.E."/>
            <person name="Cottret L."/>
            <person name="Lelandais-Briere C."/>
            <person name="Owens G.L."/>
            <person name="Carrere S."/>
            <person name="Mayjonade B."/>
            <person name="Legrand L."/>
            <person name="Gill N."/>
            <person name="Kane N.C."/>
            <person name="Bowers J.E."/>
            <person name="Hubner S."/>
            <person name="Bellec A."/>
            <person name="Berard A."/>
            <person name="Berges H."/>
            <person name="Blanchet N."/>
            <person name="Boniface M.C."/>
            <person name="Brunel D."/>
            <person name="Catrice O."/>
            <person name="Chaidir N."/>
            <person name="Claudel C."/>
            <person name="Donnadieu C."/>
            <person name="Faraut T."/>
            <person name="Fievet G."/>
            <person name="Helmstetter N."/>
            <person name="King M."/>
            <person name="Knapp S.J."/>
            <person name="Lai Z."/>
            <person name="Le Paslier M.C."/>
            <person name="Lippi Y."/>
            <person name="Lorenzon L."/>
            <person name="Mandel J.R."/>
            <person name="Marage G."/>
            <person name="Marchand G."/>
            <person name="Marquand E."/>
            <person name="Bret-Mestries E."/>
            <person name="Morien E."/>
            <person name="Nambeesan S."/>
            <person name="Nguyen T."/>
            <person name="Pegot-Espagnet P."/>
            <person name="Pouilly N."/>
            <person name="Raftis F."/>
            <person name="Sallet E."/>
            <person name="Schiex T."/>
            <person name="Thomas J."/>
            <person name="Vandecasteele C."/>
            <person name="Vares D."/>
            <person name="Vear F."/>
            <person name="Vautrin S."/>
            <person name="Crespi M."/>
            <person name="Mangin B."/>
            <person name="Burke J.M."/>
            <person name="Salse J."/>
            <person name="Munos S."/>
            <person name="Vincourt P."/>
            <person name="Rieseberg L.H."/>
            <person name="Langlade N.B."/>
        </authorList>
    </citation>
    <scope>NUCLEOTIDE SEQUENCE [LARGE SCALE GENOMIC DNA]</scope>
    <source>
        <strain evidence="3">cv. SF193</strain>
        <tissue evidence="1">Leaves</tissue>
    </source>
</reference>
<sequence>MITFTISSINLQESRQHFKNHTTLSLSKAFSRISPSYLHIFESFDDSCKNQLKSKVFPSYFEDPNVFSRYLSLASGIMAYLVFVDACFVT</sequence>
<evidence type="ECO:0000313" key="3">
    <source>
        <dbReference type="Proteomes" id="UP000215914"/>
    </source>
</evidence>
<dbReference type="EMBL" id="MNCJ02000317">
    <property type="protein sequence ID" value="KAF5818535.1"/>
    <property type="molecule type" value="Genomic_DNA"/>
</dbReference>
<proteinExistence type="predicted"/>
<name>A0A251VF97_HELAN</name>
<protein>
    <submittedName>
        <fullName evidence="2">Uncharacterized protein</fullName>
    </submittedName>
</protein>
<dbReference type="AlphaFoldDB" id="A0A251VF97"/>
<evidence type="ECO:0000313" key="1">
    <source>
        <dbReference type="EMBL" id="KAF5818535.1"/>
    </source>
</evidence>
<reference evidence="2" key="2">
    <citation type="submission" date="2017-02" db="EMBL/GenBank/DDBJ databases">
        <title>Sunflower complete genome.</title>
        <authorList>
            <person name="Langlade N."/>
            <person name="Munos S."/>
        </authorList>
    </citation>
    <scope>NUCLEOTIDE SEQUENCE [LARGE SCALE GENOMIC DNA]</scope>
    <source>
        <tissue evidence="2">Leaves</tissue>
    </source>
</reference>
<reference evidence="1" key="3">
    <citation type="submission" date="2020-06" db="EMBL/GenBank/DDBJ databases">
        <title>Helianthus annuus Genome sequencing and assembly Release 2.</title>
        <authorList>
            <person name="Gouzy J."/>
            <person name="Langlade N."/>
            <person name="Munos S."/>
        </authorList>
    </citation>
    <scope>NUCLEOTIDE SEQUENCE</scope>
    <source>
        <tissue evidence="1">Leaves</tissue>
    </source>
</reference>
<gene>
    <name evidence="2" type="ORF">HannXRQ_Chr02g0043681</name>
    <name evidence="1" type="ORF">HanXRQr2_Chr02g0066441</name>
</gene>
<dbReference type="Proteomes" id="UP000215914">
    <property type="component" value="Chromosome 2"/>
</dbReference>
<accession>A0A251VF97</accession>
<evidence type="ECO:0000313" key="2">
    <source>
        <dbReference type="EMBL" id="OTG34250.1"/>
    </source>
</evidence>